<protein>
    <submittedName>
        <fullName evidence="2">Uncharacterized protein</fullName>
    </submittedName>
</protein>
<feature type="region of interest" description="Disordered" evidence="1">
    <location>
        <begin position="1"/>
        <end position="33"/>
    </location>
</feature>
<organism evidence="2 3">
    <name type="scientific">Linum trigynum</name>
    <dbReference type="NCBI Taxonomy" id="586398"/>
    <lineage>
        <taxon>Eukaryota</taxon>
        <taxon>Viridiplantae</taxon>
        <taxon>Streptophyta</taxon>
        <taxon>Embryophyta</taxon>
        <taxon>Tracheophyta</taxon>
        <taxon>Spermatophyta</taxon>
        <taxon>Magnoliopsida</taxon>
        <taxon>eudicotyledons</taxon>
        <taxon>Gunneridae</taxon>
        <taxon>Pentapetalae</taxon>
        <taxon>rosids</taxon>
        <taxon>fabids</taxon>
        <taxon>Malpighiales</taxon>
        <taxon>Linaceae</taxon>
        <taxon>Linum</taxon>
    </lineage>
</organism>
<proteinExistence type="predicted"/>
<feature type="compositionally biased region" description="Basic and acidic residues" evidence="1">
    <location>
        <begin position="7"/>
        <end position="26"/>
    </location>
</feature>
<reference evidence="2 3" key="1">
    <citation type="submission" date="2024-04" db="EMBL/GenBank/DDBJ databases">
        <authorList>
            <person name="Fracassetti M."/>
        </authorList>
    </citation>
    <scope>NUCLEOTIDE SEQUENCE [LARGE SCALE GENOMIC DNA]</scope>
</reference>
<feature type="region of interest" description="Disordered" evidence="1">
    <location>
        <begin position="52"/>
        <end position="78"/>
    </location>
</feature>
<gene>
    <name evidence="2" type="ORF">LTRI10_LOCUS53254</name>
</gene>
<name>A0AAV2GUU7_9ROSI</name>
<dbReference type="AlphaFoldDB" id="A0AAV2GUU7"/>
<dbReference type="EMBL" id="OZ034822">
    <property type="protein sequence ID" value="CAL1414067.1"/>
    <property type="molecule type" value="Genomic_DNA"/>
</dbReference>
<evidence type="ECO:0000313" key="3">
    <source>
        <dbReference type="Proteomes" id="UP001497516"/>
    </source>
</evidence>
<keyword evidence="3" id="KW-1185">Reference proteome</keyword>
<evidence type="ECO:0000313" key="2">
    <source>
        <dbReference type="EMBL" id="CAL1414067.1"/>
    </source>
</evidence>
<accession>A0AAV2GUU7</accession>
<dbReference type="Proteomes" id="UP001497516">
    <property type="component" value="Chromosome 9"/>
</dbReference>
<evidence type="ECO:0000256" key="1">
    <source>
        <dbReference type="SAM" id="MobiDB-lite"/>
    </source>
</evidence>
<sequence length="91" mass="9885">MGGPQPTREKEEQGKKKIEWRKESGRGKSNGFSDLIWARRNPLMVVAAAAATAAATDSAGTQRESGRESAKRANQGIGFGGRWEVSSMRYS</sequence>